<dbReference type="HOGENOM" id="CLU_3142544_0_0_1"/>
<dbReference type="Ensembl" id="ENSCINT00000035655.1">
    <property type="protein sequence ID" value="ENSCINP00000031175.1"/>
    <property type="gene ID" value="ENSCING00000024520.1"/>
</dbReference>
<proteinExistence type="predicted"/>
<reference evidence="2" key="1">
    <citation type="journal article" date="2002" name="Science">
        <title>The draft genome of Ciona intestinalis: insights into chordate and vertebrate origins.</title>
        <authorList>
            <person name="Dehal P."/>
            <person name="Satou Y."/>
            <person name="Campbell R.K."/>
            <person name="Chapman J."/>
            <person name="Degnan B."/>
            <person name="De Tomaso A."/>
            <person name="Davidson B."/>
            <person name="Di Gregorio A."/>
            <person name="Gelpke M."/>
            <person name="Goodstein D.M."/>
            <person name="Harafuji N."/>
            <person name="Hastings K.E."/>
            <person name="Ho I."/>
            <person name="Hotta K."/>
            <person name="Huang W."/>
            <person name="Kawashima T."/>
            <person name="Lemaire P."/>
            <person name="Martinez D."/>
            <person name="Meinertzhagen I.A."/>
            <person name="Necula S."/>
            <person name="Nonaka M."/>
            <person name="Putnam N."/>
            <person name="Rash S."/>
            <person name="Saiga H."/>
            <person name="Satake M."/>
            <person name="Terry A."/>
            <person name="Yamada L."/>
            <person name="Wang H.G."/>
            <person name="Awazu S."/>
            <person name="Azumi K."/>
            <person name="Boore J."/>
            <person name="Branno M."/>
            <person name="Chin-Bow S."/>
            <person name="DeSantis R."/>
            <person name="Doyle S."/>
            <person name="Francino P."/>
            <person name="Keys D.N."/>
            <person name="Haga S."/>
            <person name="Hayashi H."/>
            <person name="Hino K."/>
            <person name="Imai K.S."/>
            <person name="Inaba K."/>
            <person name="Kano S."/>
            <person name="Kobayashi K."/>
            <person name="Kobayashi M."/>
            <person name="Lee B.I."/>
            <person name="Makabe K.W."/>
            <person name="Manohar C."/>
            <person name="Matassi G."/>
            <person name="Medina M."/>
            <person name="Mochizuki Y."/>
            <person name="Mount S."/>
            <person name="Morishita T."/>
            <person name="Miura S."/>
            <person name="Nakayama A."/>
            <person name="Nishizaka S."/>
            <person name="Nomoto H."/>
            <person name="Ohta F."/>
            <person name="Oishi K."/>
            <person name="Rigoutsos I."/>
            <person name="Sano M."/>
            <person name="Sasaki A."/>
            <person name="Sasakura Y."/>
            <person name="Shoguchi E."/>
            <person name="Shin-i T."/>
            <person name="Spagnuolo A."/>
            <person name="Stainier D."/>
            <person name="Suzuki M.M."/>
            <person name="Tassy O."/>
            <person name="Takatori N."/>
            <person name="Tokuoka M."/>
            <person name="Yagi K."/>
            <person name="Yoshizaki F."/>
            <person name="Wada S."/>
            <person name="Zhang C."/>
            <person name="Hyatt P.D."/>
            <person name="Larimer F."/>
            <person name="Detter C."/>
            <person name="Doggett N."/>
            <person name="Glavina T."/>
            <person name="Hawkins T."/>
            <person name="Richardson P."/>
            <person name="Lucas S."/>
            <person name="Kohara Y."/>
            <person name="Levine M."/>
            <person name="Satoh N."/>
            <person name="Rokhsar D.S."/>
        </authorList>
    </citation>
    <scope>NUCLEOTIDE SEQUENCE [LARGE SCALE GENOMIC DNA]</scope>
</reference>
<dbReference type="Proteomes" id="UP000008144">
    <property type="component" value="Unassembled WGS sequence"/>
</dbReference>
<sequence length="49" mass="5713">MARMSISSLLLYLYAYCELAHPQGFSCLYFDLLYLTVNFCLLLQKPFVV</sequence>
<organism evidence="1 2">
    <name type="scientific">Ciona intestinalis</name>
    <name type="common">Transparent sea squirt</name>
    <name type="synonym">Ascidia intestinalis</name>
    <dbReference type="NCBI Taxonomy" id="7719"/>
    <lineage>
        <taxon>Eukaryota</taxon>
        <taxon>Metazoa</taxon>
        <taxon>Chordata</taxon>
        <taxon>Tunicata</taxon>
        <taxon>Ascidiacea</taxon>
        <taxon>Phlebobranchia</taxon>
        <taxon>Cionidae</taxon>
        <taxon>Ciona</taxon>
    </lineage>
</organism>
<dbReference type="InParanoid" id="H2XNE2"/>
<evidence type="ECO:0000313" key="2">
    <source>
        <dbReference type="Proteomes" id="UP000008144"/>
    </source>
</evidence>
<reference evidence="1" key="2">
    <citation type="submission" date="2025-08" db="UniProtKB">
        <authorList>
            <consortium name="Ensembl"/>
        </authorList>
    </citation>
    <scope>IDENTIFICATION</scope>
</reference>
<name>H2XNE2_CIOIN</name>
<protein>
    <submittedName>
        <fullName evidence="1">Uncharacterized protein</fullName>
    </submittedName>
</protein>
<accession>H2XNE2</accession>
<dbReference type="AlphaFoldDB" id="H2XNE2"/>
<keyword evidence="2" id="KW-1185">Reference proteome</keyword>
<evidence type="ECO:0000313" key="1">
    <source>
        <dbReference type="Ensembl" id="ENSCINP00000031175.1"/>
    </source>
</evidence>
<reference evidence="1" key="3">
    <citation type="submission" date="2025-09" db="UniProtKB">
        <authorList>
            <consortium name="Ensembl"/>
        </authorList>
    </citation>
    <scope>IDENTIFICATION</scope>
</reference>